<accession>A0A450V668</accession>
<sequence length="79" mass="8550">MDPKARHNIPPNRVRYPTDCQFASGCSPPHLAVTQLLSASESWHTPAGTSTLLMNRLHGRTGSGWAGLGIRNDELVSDP</sequence>
<gene>
    <name evidence="1" type="ORF">BECKLFY1418B_GA0070995_11791</name>
</gene>
<proteinExistence type="predicted"/>
<evidence type="ECO:0000313" key="1">
    <source>
        <dbReference type="EMBL" id="VFK00278.1"/>
    </source>
</evidence>
<protein>
    <submittedName>
        <fullName evidence="1">Uncharacterized protein</fullName>
    </submittedName>
</protein>
<organism evidence="1">
    <name type="scientific">Candidatus Kentrum sp. LFY</name>
    <dbReference type="NCBI Taxonomy" id="2126342"/>
    <lineage>
        <taxon>Bacteria</taxon>
        <taxon>Pseudomonadati</taxon>
        <taxon>Pseudomonadota</taxon>
        <taxon>Gammaproteobacteria</taxon>
        <taxon>Candidatus Kentrum</taxon>
    </lineage>
</organism>
<name>A0A450V668_9GAMM</name>
<reference evidence="1" key="1">
    <citation type="submission" date="2019-02" db="EMBL/GenBank/DDBJ databases">
        <authorList>
            <person name="Gruber-Vodicka R. H."/>
            <person name="Seah K. B. B."/>
        </authorList>
    </citation>
    <scope>NUCLEOTIDE SEQUENCE</scope>
    <source>
        <strain evidence="1">BECK_M7</strain>
    </source>
</reference>
<dbReference type="AlphaFoldDB" id="A0A450V668"/>
<dbReference type="EMBL" id="CAADFF010000179">
    <property type="protein sequence ID" value="VFK00278.1"/>
    <property type="molecule type" value="Genomic_DNA"/>
</dbReference>